<accession>A4IT12</accession>
<dbReference type="Proteomes" id="UP000001578">
    <property type="component" value="Chromosome"/>
</dbReference>
<dbReference type="AlphaFoldDB" id="A4IT12"/>
<reference evidence="1 2" key="1">
    <citation type="journal article" date="2007" name="Proc. Natl. Acad. Sci. U.S.A.">
        <title>Genome and proteome of long-chain alkane degrading Geobacillus thermodenitrificans NG80-2 isolated from a deep-subsurface oil reservoir.</title>
        <authorList>
            <person name="Feng L."/>
            <person name="Wang W."/>
            <person name="Cheng J."/>
            <person name="Ren Y."/>
            <person name="Zhao G."/>
            <person name="Gao C."/>
            <person name="Tang Y."/>
            <person name="Liu X."/>
            <person name="Han W."/>
            <person name="Peng X."/>
            <person name="Liu R."/>
            <person name="Wang L."/>
        </authorList>
    </citation>
    <scope>NUCLEOTIDE SEQUENCE [LARGE SCALE GENOMIC DNA]</scope>
    <source>
        <strain evidence="1 2">NG80-2</strain>
    </source>
</reference>
<evidence type="ECO:0000313" key="1">
    <source>
        <dbReference type="EMBL" id="ABO68466.1"/>
    </source>
</evidence>
<dbReference type="HOGENOM" id="CLU_3184154_0_0_9"/>
<dbReference type="EMBL" id="CP000557">
    <property type="protein sequence ID" value="ABO68466.1"/>
    <property type="molecule type" value="Genomic_DNA"/>
</dbReference>
<proteinExistence type="predicted"/>
<organism evidence="1 2">
    <name type="scientific">Geobacillus thermodenitrificans (strain NG80-2)</name>
    <dbReference type="NCBI Taxonomy" id="420246"/>
    <lineage>
        <taxon>Bacteria</taxon>
        <taxon>Bacillati</taxon>
        <taxon>Bacillota</taxon>
        <taxon>Bacilli</taxon>
        <taxon>Bacillales</taxon>
        <taxon>Anoxybacillaceae</taxon>
        <taxon>Geobacillus</taxon>
    </lineage>
</organism>
<dbReference type="KEGG" id="gtn:GTNG_3121"/>
<dbReference type="eggNOG" id="ENOG5031BW5">
    <property type="taxonomic scope" value="Bacteria"/>
</dbReference>
<protein>
    <submittedName>
        <fullName evidence="1">TnpR resolvase</fullName>
    </submittedName>
</protein>
<evidence type="ECO:0000313" key="2">
    <source>
        <dbReference type="Proteomes" id="UP000001578"/>
    </source>
</evidence>
<gene>
    <name evidence="1" type="ordered locus">GTNG_3121</name>
</gene>
<sequence>MEARTMGDVRQLIEWLRQRGVRADFVKPRALLPSYRQWEAANREGMSDCHG</sequence>
<name>A4IT12_GEOTN</name>